<name>A0ABP0U4F0_9BRYO</name>
<gene>
    <name evidence="1" type="ORF">CSSPTR1EN2_LOCUS11351</name>
</gene>
<evidence type="ECO:0000313" key="2">
    <source>
        <dbReference type="Proteomes" id="UP001497512"/>
    </source>
</evidence>
<accession>A0ABP0U4F0</accession>
<reference evidence="1" key="1">
    <citation type="submission" date="2024-02" db="EMBL/GenBank/DDBJ databases">
        <authorList>
            <consortium name="ELIXIR-Norway"/>
            <consortium name="Elixir Norway"/>
        </authorList>
    </citation>
    <scope>NUCLEOTIDE SEQUENCE</scope>
</reference>
<protein>
    <submittedName>
        <fullName evidence="1">Uncharacterized protein</fullName>
    </submittedName>
</protein>
<proteinExistence type="predicted"/>
<dbReference type="EMBL" id="OZ019911">
    <property type="protein sequence ID" value="CAK9212667.1"/>
    <property type="molecule type" value="Genomic_DNA"/>
</dbReference>
<dbReference type="Proteomes" id="UP001497512">
    <property type="component" value="Chromosome 19"/>
</dbReference>
<sequence length="68" mass="7551">MRQIKLETDALFSCPSLQANIPDITHNNNPADVEEVHNATAGYPDQNINCRFRDKLSCSKAGVDVHRA</sequence>
<organism evidence="1 2">
    <name type="scientific">Sphagnum troendelagicum</name>
    <dbReference type="NCBI Taxonomy" id="128251"/>
    <lineage>
        <taxon>Eukaryota</taxon>
        <taxon>Viridiplantae</taxon>
        <taxon>Streptophyta</taxon>
        <taxon>Embryophyta</taxon>
        <taxon>Bryophyta</taxon>
        <taxon>Sphagnophytina</taxon>
        <taxon>Sphagnopsida</taxon>
        <taxon>Sphagnales</taxon>
        <taxon>Sphagnaceae</taxon>
        <taxon>Sphagnum</taxon>
    </lineage>
</organism>
<evidence type="ECO:0000313" key="1">
    <source>
        <dbReference type="EMBL" id="CAK9212667.1"/>
    </source>
</evidence>
<keyword evidence="2" id="KW-1185">Reference proteome</keyword>